<accession>A0A8S9G2Q5</accession>
<reference evidence="1" key="1">
    <citation type="submission" date="2019-12" db="EMBL/GenBank/DDBJ databases">
        <title>Genome sequencing and annotation of Brassica cretica.</title>
        <authorList>
            <person name="Studholme D.J."/>
            <person name="Sarris P.F."/>
        </authorList>
    </citation>
    <scope>NUCLEOTIDE SEQUENCE</scope>
    <source>
        <strain evidence="1">PFS-102/07</strain>
        <tissue evidence="1">Leaf</tissue>
    </source>
</reference>
<dbReference type="EMBL" id="QGKY02001015">
    <property type="protein sequence ID" value="KAF2573764.1"/>
    <property type="molecule type" value="Genomic_DNA"/>
</dbReference>
<organism evidence="1">
    <name type="scientific">Brassica cretica</name>
    <name type="common">Mustard</name>
    <dbReference type="NCBI Taxonomy" id="69181"/>
    <lineage>
        <taxon>Eukaryota</taxon>
        <taxon>Viridiplantae</taxon>
        <taxon>Streptophyta</taxon>
        <taxon>Embryophyta</taxon>
        <taxon>Tracheophyta</taxon>
        <taxon>Spermatophyta</taxon>
        <taxon>Magnoliopsida</taxon>
        <taxon>eudicotyledons</taxon>
        <taxon>Gunneridae</taxon>
        <taxon>Pentapetalae</taxon>
        <taxon>rosids</taxon>
        <taxon>malvids</taxon>
        <taxon>Brassicales</taxon>
        <taxon>Brassicaceae</taxon>
        <taxon>Brassiceae</taxon>
        <taxon>Brassica</taxon>
    </lineage>
</organism>
<proteinExistence type="predicted"/>
<evidence type="ECO:0000313" key="3">
    <source>
        <dbReference type="Proteomes" id="UP000266723"/>
    </source>
</evidence>
<evidence type="ECO:0000313" key="1">
    <source>
        <dbReference type="EMBL" id="KAF2573764.1"/>
    </source>
</evidence>
<dbReference type="Proteomes" id="UP000266723">
    <property type="component" value="Unassembled WGS sequence"/>
</dbReference>
<sequence>MMLLELPLSTRILLTKQFSTKSDTPERHDGELGPSLITRSCRGGDAGLVSVDFMGVSLLRSPPSYDHGHGGTHTRGRHRHPLRSLEWTAHVHAPVPAALVFRGFLGGPLVSITSVLPGCLFLLSPSTACDVFLPFYMGSGSG</sequence>
<comment type="caution">
    <text evidence="1">The sequence shown here is derived from an EMBL/GenBank/DDBJ whole genome shotgun (WGS) entry which is preliminary data.</text>
</comment>
<dbReference type="EMBL" id="QGKV02000759">
    <property type="protein sequence ID" value="KAF3567371.1"/>
    <property type="molecule type" value="Genomic_DNA"/>
</dbReference>
<reference evidence="2" key="2">
    <citation type="submission" date="2019-12" db="EMBL/GenBank/DDBJ databases">
        <authorList>
            <person name="Studholme D.J."/>
            <person name="Sarris P."/>
        </authorList>
    </citation>
    <scope>NUCLEOTIDE SEQUENCE</scope>
    <source>
        <strain evidence="2">PFS-1207/04</strain>
        <tissue evidence="2">Leaf</tissue>
    </source>
</reference>
<gene>
    <name evidence="2" type="ORF">DY000_02018070</name>
    <name evidence="1" type="ORF">F2Q70_00005564</name>
</gene>
<name>A0A8S9G2Q5_BRACR</name>
<dbReference type="AlphaFoldDB" id="A0A8S9G2Q5"/>
<evidence type="ECO:0000313" key="2">
    <source>
        <dbReference type="EMBL" id="KAF3567371.1"/>
    </source>
</evidence>
<keyword evidence="3" id="KW-1185">Reference proteome</keyword>
<protein>
    <submittedName>
        <fullName evidence="1">Uncharacterized protein</fullName>
    </submittedName>
</protein>
<reference evidence="2 3" key="3">
    <citation type="journal article" date="2020" name="BMC Genomics">
        <title>Intraspecific diversification of the crop wild relative Brassica cretica Lam. using demographic model selection.</title>
        <authorList>
            <person name="Kioukis A."/>
            <person name="Michalopoulou V.A."/>
            <person name="Briers L."/>
            <person name="Pirintsos S."/>
            <person name="Studholme D.J."/>
            <person name="Pavlidis P."/>
            <person name="Sarris P.F."/>
        </authorList>
    </citation>
    <scope>NUCLEOTIDE SEQUENCE [LARGE SCALE GENOMIC DNA]</scope>
    <source>
        <strain evidence="3">cv. PFS-1207/04</strain>
        <strain evidence="2">PFS-1207/04</strain>
    </source>
</reference>